<dbReference type="PANTHER" id="PTHR10353">
    <property type="entry name" value="GLYCOSYL HYDROLASE"/>
    <property type="match status" value="1"/>
</dbReference>
<evidence type="ECO:0000256" key="5">
    <source>
        <dbReference type="SAM" id="SignalP"/>
    </source>
</evidence>
<dbReference type="GO" id="GO:0005975">
    <property type="term" value="P:carbohydrate metabolic process"/>
    <property type="evidence" value="ECO:0007669"/>
    <property type="project" value="InterPro"/>
</dbReference>
<dbReference type="Pfam" id="PF00232">
    <property type="entry name" value="Glyco_hydro_1"/>
    <property type="match status" value="1"/>
</dbReference>
<keyword evidence="3" id="KW-0326">Glycosidase</keyword>
<evidence type="ECO:0000256" key="4">
    <source>
        <dbReference type="RuleBase" id="RU003690"/>
    </source>
</evidence>
<evidence type="ECO:0000256" key="2">
    <source>
        <dbReference type="ARBA" id="ARBA00022801"/>
    </source>
</evidence>
<accession>A0AAE1RQ69</accession>
<name>A0AAE1RQ69_9SOLA</name>
<sequence>MKIIFPLFIICLSCLYVNSESISRSDFPEGFIFGTASSAYQVLPLSNPEAELQLKLRFEGAVDEGNKGISIWDTFIKRPGRILDFSNANTAVDQYHRFQSDIELMKNIGMDAYRFSISWTRIFPNGTGEPNPEGIEYYNNLIDALLEKGIQPYVTLFHWDLPQKLEDSYEGFLSHRIIKEFEQYAITCFKAFGDRVKHWITFNEPHGFTIQGYDLGVQAPGRCSILLHMFCRKGKSSVEPYIVAHNILLSHAAAYHAYHKKFKASQGGKVGIALDSKWYEPLSDCEEDRTAASRAMDFGLGWFLDPLLLGNYPLSMQKLVAERLPKISSKVSKTLKGSIDFLGINHYTTLYARNDRARIMKFMLNDAYSDSAVITTCTELQLEKRYALLFAFVRPYLAITDRCPKEHVVLQAASGWLRIVPWGIRKLMNYIKDKYENPQVMITENGTDEPNKSHIALNDALQDDRRITYHRDYLSNLSAAIREDKCNIKGYFVWSLLDNWEWNSGYTVRFGLYYVDFKNNLTRTPKSSAKWFKSMLISERNLNRL</sequence>
<organism evidence="6 7">
    <name type="scientific">Anisodus tanguticus</name>
    <dbReference type="NCBI Taxonomy" id="243964"/>
    <lineage>
        <taxon>Eukaryota</taxon>
        <taxon>Viridiplantae</taxon>
        <taxon>Streptophyta</taxon>
        <taxon>Embryophyta</taxon>
        <taxon>Tracheophyta</taxon>
        <taxon>Spermatophyta</taxon>
        <taxon>Magnoliopsida</taxon>
        <taxon>eudicotyledons</taxon>
        <taxon>Gunneridae</taxon>
        <taxon>Pentapetalae</taxon>
        <taxon>asterids</taxon>
        <taxon>lamiids</taxon>
        <taxon>Solanales</taxon>
        <taxon>Solanaceae</taxon>
        <taxon>Solanoideae</taxon>
        <taxon>Hyoscyameae</taxon>
        <taxon>Anisodus</taxon>
    </lineage>
</organism>
<keyword evidence="5" id="KW-0732">Signal</keyword>
<keyword evidence="2" id="KW-0378">Hydrolase</keyword>
<dbReference type="GO" id="GO:0008422">
    <property type="term" value="F:beta-glucosidase activity"/>
    <property type="evidence" value="ECO:0007669"/>
    <property type="project" value="TreeGrafter"/>
</dbReference>
<dbReference type="PANTHER" id="PTHR10353:SF36">
    <property type="entry name" value="LP05116P"/>
    <property type="match status" value="1"/>
</dbReference>
<keyword evidence="7" id="KW-1185">Reference proteome</keyword>
<evidence type="ECO:0000313" key="7">
    <source>
        <dbReference type="Proteomes" id="UP001291623"/>
    </source>
</evidence>
<comment type="caution">
    <text evidence="6">The sequence shown here is derived from an EMBL/GenBank/DDBJ whole genome shotgun (WGS) entry which is preliminary data.</text>
</comment>
<dbReference type="Gene3D" id="3.20.20.80">
    <property type="entry name" value="Glycosidases"/>
    <property type="match status" value="1"/>
</dbReference>
<dbReference type="PRINTS" id="PR00131">
    <property type="entry name" value="GLHYDRLASE1"/>
</dbReference>
<dbReference type="InterPro" id="IPR017853">
    <property type="entry name" value="GH"/>
</dbReference>
<evidence type="ECO:0000313" key="6">
    <source>
        <dbReference type="EMBL" id="KAK4355302.1"/>
    </source>
</evidence>
<dbReference type="AlphaFoldDB" id="A0AAE1RQ69"/>
<gene>
    <name evidence="6" type="ORF">RND71_024273</name>
</gene>
<evidence type="ECO:0000256" key="1">
    <source>
        <dbReference type="ARBA" id="ARBA00010838"/>
    </source>
</evidence>
<dbReference type="InterPro" id="IPR001360">
    <property type="entry name" value="Glyco_hydro_1"/>
</dbReference>
<dbReference type="FunFam" id="3.20.20.80:FF:000020">
    <property type="entry name" value="Beta-glucosidase 12"/>
    <property type="match status" value="1"/>
</dbReference>
<dbReference type="EMBL" id="JAVYJV010000013">
    <property type="protein sequence ID" value="KAK4355302.1"/>
    <property type="molecule type" value="Genomic_DNA"/>
</dbReference>
<protein>
    <recommendedName>
        <fullName evidence="8">Beta-glucosidase 41</fullName>
    </recommendedName>
</protein>
<evidence type="ECO:0000256" key="3">
    <source>
        <dbReference type="ARBA" id="ARBA00023295"/>
    </source>
</evidence>
<comment type="similarity">
    <text evidence="1 4">Belongs to the glycosyl hydrolase 1 family.</text>
</comment>
<dbReference type="Proteomes" id="UP001291623">
    <property type="component" value="Unassembled WGS sequence"/>
</dbReference>
<reference evidence="6" key="1">
    <citation type="submission" date="2023-12" db="EMBL/GenBank/DDBJ databases">
        <title>Genome assembly of Anisodus tanguticus.</title>
        <authorList>
            <person name="Wang Y.-J."/>
        </authorList>
    </citation>
    <scope>NUCLEOTIDE SEQUENCE</scope>
    <source>
        <strain evidence="6">KB-2021</strain>
        <tissue evidence="6">Leaf</tissue>
    </source>
</reference>
<feature type="chain" id="PRO_5042195136" description="Beta-glucosidase 41" evidence="5">
    <location>
        <begin position="20"/>
        <end position="545"/>
    </location>
</feature>
<feature type="signal peptide" evidence="5">
    <location>
        <begin position="1"/>
        <end position="19"/>
    </location>
</feature>
<evidence type="ECO:0008006" key="8">
    <source>
        <dbReference type="Google" id="ProtNLM"/>
    </source>
</evidence>
<dbReference type="SUPFAM" id="SSF51445">
    <property type="entry name" value="(Trans)glycosidases"/>
    <property type="match status" value="1"/>
</dbReference>
<proteinExistence type="inferred from homology"/>